<dbReference type="Gene3D" id="1.10.275.10">
    <property type="entry name" value="Fumarase/aspartase (N-terminal domain)"/>
    <property type="match status" value="1"/>
</dbReference>
<name>A0ABT0Y4G4_9ACTN</name>
<feature type="compositionally biased region" description="Basic residues" evidence="2">
    <location>
        <begin position="66"/>
        <end position="84"/>
    </location>
</feature>
<dbReference type="PANTHER" id="PTHR11444">
    <property type="entry name" value="ASPARTATEAMMONIA/ARGININOSUCCINATE/ADENYLOSUCCINATE LYASE"/>
    <property type="match status" value="1"/>
</dbReference>
<dbReference type="RefSeq" id="WP_251800883.1">
    <property type="nucleotide sequence ID" value="NZ_JAMQOL010000037.1"/>
</dbReference>
<dbReference type="InterPro" id="IPR024083">
    <property type="entry name" value="Fumarase/histidase_N"/>
</dbReference>
<feature type="region of interest" description="Disordered" evidence="2">
    <location>
        <begin position="62"/>
        <end position="105"/>
    </location>
</feature>
<dbReference type="SUPFAM" id="SSF48557">
    <property type="entry name" value="L-aspartase-like"/>
    <property type="match status" value="1"/>
</dbReference>
<dbReference type="InterPro" id="IPR005677">
    <property type="entry name" value="Fum_hydII"/>
</dbReference>
<evidence type="ECO:0000256" key="2">
    <source>
        <dbReference type="SAM" id="MobiDB-lite"/>
    </source>
</evidence>
<dbReference type="EMBL" id="JAMQOL010000037">
    <property type="protein sequence ID" value="MCM4080932.1"/>
    <property type="molecule type" value="Genomic_DNA"/>
</dbReference>
<reference evidence="3 4" key="1">
    <citation type="submission" date="2022-06" db="EMBL/GenBank/DDBJ databases">
        <title>Actinoplanes abujensis sp. nov., isolated from Nigerian arid soil.</title>
        <authorList>
            <person name="Ding P."/>
        </authorList>
    </citation>
    <scope>NUCLEOTIDE SEQUENCE [LARGE SCALE GENOMIC DNA]</scope>
    <source>
        <strain evidence="4">TRM88002</strain>
    </source>
</reference>
<comment type="caution">
    <text evidence="3">The sequence shown here is derived from an EMBL/GenBank/DDBJ whole genome shotgun (WGS) entry which is preliminary data.</text>
</comment>
<evidence type="ECO:0000256" key="1">
    <source>
        <dbReference type="ARBA" id="ARBA00023239"/>
    </source>
</evidence>
<dbReference type="Proteomes" id="UP001523216">
    <property type="component" value="Unassembled WGS sequence"/>
</dbReference>
<protein>
    <submittedName>
        <fullName evidence="3">Lyase family protein</fullName>
    </submittedName>
</protein>
<proteinExistence type="predicted"/>
<accession>A0ABT0Y4G4</accession>
<keyword evidence="1 3" id="KW-0456">Lyase</keyword>
<evidence type="ECO:0000313" key="3">
    <source>
        <dbReference type="EMBL" id="MCM4080932.1"/>
    </source>
</evidence>
<sequence length="105" mass="12013">MVPADRYWGAQTQRSLQHFSIGHDRMSIEVYRAYEVVKKAATLVNEQAGRLPGWKAKVIVQAGSARTRRRRPPSYSQRKPRCSRLRPLCHSPCTRPSTPQRAQPS</sequence>
<dbReference type="GO" id="GO:0016829">
    <property type="term" value="F:lyase activity"/>
    <property type="evidence" value="ECO:0007669"/>
    <property type="project" value="UniProtKB-KW"/>
</dbReference>
<dbReference type="InterPro" id="IPR008948">
    <property type="entry name" value="L-Aspartase-like"/>
</dbReference>
<dbReference type="PANTHER" id="PTHR11444:SF1">
    <property type="entry name" value="FUMARATE HYDRATASE, MITOCHONDRIAL"/>
    <property type="match status" value="1"/>
</dbReference>
<feature type="compositionally biased region" description="Polar residues" evidence="2">
    <location>
        <begin position="94"/>
        <end position="105"/>
    </location>
</feature>
<organism evidence="3 4">
    <name type="scientific">Paractinoplanes hotanensis</name>
    <dbReference type="NCBI Taxonomy" id="2906497"/>
    <lineage>
        <taxon>Bacteria</taxon>
        <taxon>Bacillati</taxon>
        <taxon>Actinomycetota</taxon>
        <taxon>Actinomycetes</taxon>
        <taxon>Micromonosporales</taxon>
        <taxon>Micromonosporaceae</taxon>
        <taxon>Paractinoplanes</taxon>
    </lineage>
</organism>
<keyword evidence="4" id="KW-1185">Reference proteome</keyword>
<evidence type="ECO:0000313" key="4">
    <source>
        <dbReference type="Proteomes" id="UP001523216"/>
    </source>
</evidence>
<gene>
    <name evidence="3" type="ORF">LXN57_25480</name>
</gene>